<proteinExistence type="predicted"/>
<dbReference type="AlphaFoldDB" id="A0A1G2JLJ0"/>
<gene>
    <name evidence="1" type="ORF">A2561_02920</name>
</gene>
<dbReference type="Proteomes" id="UP000178935">
    <property type="component" value="Unassembled WGS sequence"/>
</dbReference>
<dbReference type="EMBL" id="MHPU01000034">
    <property type="protein sequence ID" value="OGZ88016.1"/>
    <property type="molecule type" value="Genomic_DNA"/>
</dbReference>
<comment type="caution">
    <text evidence="1">The sequence shown here is derived from an EMBL/GenBank/DDBJ whole genome shotgun (WGS) entry which is preliminary data.</text>
</comment>
<accession>A0A1G2JLJ0</accession>
<name>A0A1G2JLJ0_9BACT</name>
<protein>
    <submittedName>
        <fullName evidence="1">Uncharacterized protein</fullName>
    </submittedName>
</protein>
<sequence>MVTRQMSCMPSVQMAISGPCPRAGASMIAAGVCWPSRLSVRTIGMLVSRFSLAILENWIFGILGDFEPLSLWLSETLEK</sequence>
<organism evidence="1 2">
    <name type="scientific">Candidatus Staskawiczbacteria bacterium RIFOXYD1_FULL_32_13</name>
    <dbReference type="NCBI Taxonomy" id="1802234"/>
    <lineage>
        <taxon>Bacteria</taxon>
        <taxon>Candidatus Staskawicziibacteriota</taxon>
    </lineage>
</organism>
<reference evidence="1 2" key="1">
    <citation type="journal article" date="2016" name="Nat. Commun.">
        <title>Thousands of microbial genomes shed light on interconnected biogeochemical processes in an aquifer system.</title>
        <authorList>
            <person name="Anantharaman K."/>
            <person name="Brown C.T."/>
            <person name="Hug L.A."/>
            <person name="Sharon I."/>
            <person name="Castelle C.J."/>
            <person name="Probst A.J."/>
            <person name="Thomas B.C."/>
            <person name="Singh A."/>
            <person name="Wilkins M.J."/>
            <person name="Karaoz U."/>
            <person name="Brodie E.L."/>
            <person name="Williams K.H."/>
            <person name="Hubbard S.S."/>
            <person name="Banfield J.F."/>
        </authorList>
    </citation>
    <scope>NUCLEOTIDE SEQUENCE [LARGE SCALE GENOMIC DNA]</scope>
</reference>
<evidence type="ECO:0000313" key="2">
    <source>
        <dbReference type="Proteomes" id="UP000178935"/>
    </source>
</evidence>
<evidence type="ECO:0000313" key="1">
    <source>
        <dbReference type="EMBL" id="OGZ88016.1"/>
    </source>
</evidence>